<dbReference type="Proteomes" id="UP000250369">
    <property type="component" value="Unassembled WGS sequence"/>
</dbReference>
<comment type="caution">
    <text evidence="6">The sequence shown here is derived from an EMBL/GenBank/DDBJ whole genome shotgun (WGS) entry which is preliminary data.</text>
</comment>
<keyword evidence="4 5" id="KW-0472">Membrane</keyword>
<feature type="transmembrane region" description="Helical" evidence="5">
    <location>
        <begin position="213"/>
        <end position="233"/>
    </location>
</feature>
<evidence type="ECO:0000313" key="6">
    <source>
        <dbReference type="EMBL" id="RAV12660.1"/>
    </source>
</evidence>
<evidence type="ECO:0000256" key="5">
    <source>
        <dbReference type="SAM" id="Phobius"/>
    </source>
</evidence>
<dbReference type="PANTHER" id="PTHR30249:SF0">
    <property type="entry name" value="PLASTIDAL GLYCOLATE_GLYCERATE TRANSLOCATOR 1, CHLOROPLASTIC"/>
    <property type="match status" value="1"/>
</dbReference>
<dbReference type="PANTHER" id="PTHR30249">
    <property type="entry name" value="PUTATIVE SEROTONIN TRANSPORTER"/>
    <property type="match status" value="1"/>
</dbReference>
<keyword evidence="7" id="KW-1185">Reference proteome</keyword>
<feature type="transmembrane region" description="Helical" evidence="5">
    <location>
        <begin position="182"/>
        <end position="201"/>
    </location>
</feature>
<feature type="transmembrane region" description="Helical" evidence="5">
    <location>
        <begin position="97"/>
        <end position="121"/>
    </location>
</feature>
<feature type="transmembrane region" description="Helical" evidence="5">
    <location>
        <begin position="67"/>
        <end position="85"/>
    </location>
</feature>
<dbReference type="AlphaFoldDB" id="A0A329LZC2"/>
<feature type="transmembrane region" description="Helical" evidence="5">
    <location>
        <begin position="6"/>
        <end position="25"/>
    </location>
</feature>
<dbReference type="EMBL" id="QMFB01000032">
    <property type="protein sequence ID" value="RAV12660.1"/>
    <property type="molecule type" value="Genomic_DNA"/>
</dbReference>
<comment type="subcellular location">
    <subcellularLocation>
        <location evidence="1">Membrane</location>
        <topology evidence="1">Multi-pass membrane protein</topology>
    </subcellularLocation>
</comment>
<gene>
    <name evidence="6" type="ORF">DQG23_34335</name>
</gene>
<keyword evidence="2 5" id="KW-0812">Transmembrane</keyword>
<sequence length="235" mass="24393">MSLPAALQTAAAEPLFGVAATVLAYAGAQRLHRRWKWLHPLFVCAGGLIVLLLALDVPYESYREGGDLVAFFLGPATVALGVPLYKQADRIRRHAAAVLSAVTIGSFSSIASAGFLVWLLGGSRELMATMMPKSATSPIAIEIVRQAGGIPELGAVFTVLTGLLGSMIGPELLRLLGIRGELSVAVAVGTAAHGIGTARLIRESETQGGLGGLAMAIAGIVTALAFMPLYGWLHP</sequence>
<evidence type="ECO:0000256" key="1">
    <source>
        <dbReference type="ARBA" id="ARBA00004141"/>
    </source>
</evidence>
<evidence type="ECO:0000256" key="4">
    <source>
        <dbReference type="ARBA" id="ARBA00023136"/>
    </source>
</evidence>
<dbReference type="Pfam" id="PF04172">
    <property type="entry name" value="LrgB"/>
    <property type="match status" value="1"/>
</dbReference>
<keyword evidence="3 5" id="KW-1133">Transmembrane helix</keyword>
<evidence type="ECO:0000256" key="3">
    <source>
        <dbReference type="ARBA" id="ARBA00022989"/>
    </source>
</evidence>
<dbReference type="InterPro" id="IPR007300">
    <property type="entry name" value="CidB/LrgB"/>
</dbReference>
<organism evidence="6 7">
    <name type="scientific">Paenibacillus contaminans</name>
    <dbReference type="NCBI Taxonomy" id="450362"/>
    <lineage>
        <taxon>Bacteria</taxon>
        <taxon>Bacillati</taxon>
        <taxon>Bacillota</taxon>
        <taxon>Bacilli</taxon>
        <taxon>Bacillales</taxon>
        <taxon>Paenibacillaceae</taxon>
        <taxon>Paenibacillus</taxon>
    </lineage>
</organism>
<name>A0A329LZC2_9BACL</name>
<protein>
    <submittedName>
        <fullName evidence="6">LrgB family protein</fullName>
    </submittedName>
</protein>
<evidence type="ECO:0000313" key="7">
    <source>
        <dbReference type="Proteomes" id="UP000250369"/>
    </source>
</evidence>
<proteinExistence type="predicted"/>
<dbReference type="OrthoDB" id="9811701at2"/>
<reference evidence="6 7" key="1">
    <citation type="journal article" date="2009" name="Int. J. Syst. Evol. Microbiol.">
        <title>Paenibacillus contaminans sp. nov., isolated from a contaminated laboratory plate.</title>
        <authorList>
            <person name="Chou J.H."/>
            <person name="Lee J.H."/>
            <person name="Lin M.C."/>
            <person name="Chang P.S."/>
            <person name="Arun A.B."/>
            <person name="Young C.C."/>
            <person name="Chen W.M."/>
        </authorList>
    </citation>
    <scope>NUCLEOTIDE SEQUENCE [LARGE SCALE GENOMIC DNA]</scope>
    <source>
        <strain evidence="6 7">CKOBP-6</strain>
    </source>
</reference>
<dbReference type="RefSeq" id="WP_113035550.1">
    <property type="nucleotide sequence ID" value="NZ_QMFB01000032.1"/>
</dbReference>
<evidence type="ECO:0000256" key="2">
    <source>
        <dbReference type="ARBA" id="ARBA00022692"/>
    </source>
</evidence>
<feature type="transmembrane region" description="Helical" evidence="5">
    <location>
        <begin position="37"/>
        <end position="55"/>
    </location>
</feature>
<dbReference type="GO" id="GO:0016020">
    <property type="term" value="C:membrane"/>
    <property type="evidence" value="ECO:0007669"/>
    <property type="project" value="UniProtKB-SubCell"/>
</dbReference>
<accession>A0A329LZC2</accession>